<organism evidence="1 2">
    <name type="scientific">Brassica cretica</name>
    <name type="common">Mustard</name>
    <dbReference type="NCBI Taxonomy" id="69181"/>
    <lineage>
        <taxon>Eukaryota</taxon>
        <taxon>Viridiplantae</taxon>
        <taxon>Streptophyta</taxon>
        <taxon>Embryophyta</taxon>
        <taxon>Tracheophyta</taxon>
        <taxon>Spermatophyta</taxon>
        <taxon>Magnoliopsida</taxon>
        <taxon>eudicotyledons</taxon>
        <taxon>Gunneridae</taxon>
        <taxon>Pentapetalae</taxon>
        <taxon>rosids</taxon>
        <taxon>malvids</taxon>
        <taxon>Brassicales</taxon>
        <taxon>Brassicaceae</taxon>
        <taxon>Brassiceae</taxon>
        <taxon>Brassica</taxon>
    </lineage>
</organism>
<comment type="caution">
    <text evidence="1">The sequence shown here is derived from an EMBL/GenBank/DDBJ whole genome shotgun (WGS) entry which is preliminary data.</text>
</comment>
<evidence type="ECO:0000313" key="1">
    <source>
        <dbReference type="EMBL" id="KAF3562094.1"/>
    </source>
</evidence>
<name>A0ABQ7CRZ0_BRACR</name>
<keyword evidence="2" id="KW-1185">Reference proteome</keyword>
<proteinExistence type="predicted"/>
<evidence type="ECO:0000313" key="2">
    <source>
        <dbReference type="Proteomes" id="UP000266723"/>
    </source>
</evidence>
<dbReference type="Proteomes" id="UP000266723">
    <property type="component" value="Unassembled WGS sequence"/>
</dbReference>
<protein>
    <submittedName>
        <fullName evidence="1">Uncharacterized protein</fullName>
    </submittedName>
</protein>
<accession>A0ABQ7CRZ0</accession>
<gene>
    <name evidence="1" type="ORF">DY000_02015575</name>
</gene>
<sequence>MDEVDGNAEREKRENCGGLRWNRGCLRENHGCLGWNRDGYTEICGGSRWARGGTERFAVV</sequence>
<reference evidence="1 2" key="1">
    <citation type="journal article" date="2020" name="BMC Genomics">
        <title>Intraspecific diversification of the crop wild relative Brassica cretica Lam. using demographic model selection.</title>
        <authorList>
            <person name="Kioukis A."/>
            <person name="Michalopoulou V.A."/>
            <person name="Briers L."/>
            <person name="Pirintsos S."/>
            <person name="Studholme D.J."/>
            <person name="Pavlidis P."/>
            <person name="Sarris P.F."/>
        </authorList>
    </citation>
    <scope>NUCLEOTIDE SEQUENCE [LARGE SCALE GENOMIC DNA]</scope>
    <source>
        <strain evidence="2">cv. PFS-1207/04</strain>
    </source>
</reference>
<dbReference type="EMBL" id="QGKV02000759">
    <property type="protein sequence ID" value="KAF3562094.1"/>
    <property type="molecule type" value="Genomic_DNA"/>
</dbReference>